<evidence type="ECO:0000259" key="3">
    <source>
        <dbReference type="Pfam" id="PF13828"/>
    </source>
</evidence>
<feature type="compositionally biased region" description="Pro residues" evidence="1">
    <location>
        <begin position="24"/>
        <end position="36"/>
    </location>
</feature>
<dbReference type="EMBL" id="FMUB01000014">
    <property type="protein sequence ID" value="SCX32133.1"/>
    <property type="molecule type" value="Genomic_DNA"/>
</dbReference>
<dbReference type="Proteomes" id="UP000199707">
    <property type="component" value="Unassembled WGS sequence"/>
</dbReference>
<organism evidence="4 5">
    <name type="scientific">Mycolicibacterium fluoranthenivorans</name>
    <dbReference type="NCBI Taxonomy" id="258505"/>
    <lineage>
        <taxon>Bacteria</taxon>
        <taxon>Bacillati</taxon>
        <taxon>Actinomycetota</taxon>
        <taxon>Actinomycetes</taxon>
        <taxon>Mycobacteriales</taxon>
        <taxon>Mycobacteriaceae</taxon>
        <taxon>Mycolicibacterium</taxon>
    </lineage>
</organism>
<keyword evidence="2" id="KW-1133">Transmembrane helix</keyword>
<reference evidence="5" key="1">
    <citation type="submission" date="2016-10" db="EMBL/GenBank/DDBJ databases">
        <authorList>
            <person name="Varghese N."/>
            <person name="Submissions S."/>
        </authorList>
    </citation>
    <scope>NUCLEOTIDE SEQUENCE [LARGE SCALE GENOMIC DNA]</scope>
    <source>
        <strain evidence="5">UNC267MFSha1.1M11</strain>
    </source>
</reference>
<protein>
    <recommendedName>
        <fullName evidence="3">DUF4190 domain-containing protein</fullName>
    </recommendedName>
</protein>
<feature type="region of interest" description="Disordered" evidence="1">
    <location>
        <begin position="1"/>
        <end position="36"/>
    </location>
</feature>
<dbReference type="STRING" id="1502745.SAMN02799620_05530"/>
<sequence>MTTPPPDPYRPSDPFAPVDYPTDPGLPPPVYPAPYPPPGYPQPGPYPYPCPYPGYDPYRQKPAGTNGKAIAALIIALGGLVFCGLPSVAGLVLGVIAMRETRRTGQDGWGLALAGAIIGGLATAGLVFYTLLWIGFIASGFSLV</sequence>
<name>A0A1G4WY42_9MYCO</name>
<evidence type="ECO:0000256" key="2">
    <source>
        <dbReference type="SAM" id="Phobius"/>
    </source>
</evidence>
<dbReference type="RefSeq" id="WP_090363592.1">
    <property type="nucleotide sequence ID" value="NZ_FMUB01000014.1"/>
</dbReference>
<keyword evidence="2" id="KW-0812">Transmembrane</keyword>
<feature type="domain" description="DUF4190" evidence="3">
    <location>
        <begin position="69"/>
        <end position="127"/>
    </location>
</feature>
<feature type="compositionally biased region" description="Pro residues" evidence="1">
    <location>
        <begin position="1"/>
        <end position="11"/>
    </location>
</feature>
<keyword evidence="2" id="KW-0472">Membrane</keyword>
<feature type="transmembrane region" description="Helical" evidence="2">
    <location>
        <begin position="109"/>
        <end position="138"/>
    </location>
</feature>
<evidence type="ECO:0000313" key="5">
    <source>
        <dbReference type="Proteomes" id="UP000199707"/>
    </source>
</evidence>
<dbReference type="Pfam" id="PF13828">
    <property type="entry name" value="DUF4190"/>
    <property type="match status" value="1"/>
</dbReference>
<gene>
    <name evidence="4" type="ORF">SAMN02799620_05530</name>
</gene>
<proteinExistence type="predicted"/>
<evidence type="ECO:0000313" key="4">
    <source>
        <dbReference type="EMBL" id="SCX32133.1"/>
    </source>
</evidence>
<dbReference type="AlphaFoldDB" id="A0A1G4WY42"/>
<dbReference type="InterPro" id="IPR025241">
    <property type="entry name" value="DUF4190"/>
</dbReference>
<accession>A0A1G4WY42</accession>
<feature type="transmembrane region" description="Helical" evidence="2">
    <location>
        <begin position="69"/>
        <end position="97"/>
    </location>
</feature>
<evidence type="ECO:0000256" key="1">
    <source>
        <dbReference type="SAM" id="MobiDB-lite"/>
    </source>
</evidence>